<evidence type="ECO:0000256" key="1">
    <source>
        <dbReference type="ARBA" id="ARBA00022563"/>
    </source>
</evidence>
<dbReference type="InterPro" id="IPR024072">
    <property type="entry name" value="DHFR-like_dom_sf"/>
</dbReference>
<keyword evidence="8" id="KW-1185">Reference proteome</keyword>
<organism evidence="8 9">
    <name type="scientific">Rhodamnia argentea</name>
    <dbReference type="NCBI Taxonomy" id="178133"/>
    <lineage>
        <taxon>Eukaryota</taxon>
        <taxon>Viridiplantae</taxon>
        <taxon>Streptophyta</taxon>
        <taxon>Embryophyta</taxon>
        <taxon>Tracheophyta</taxon>
        <taxon>Spermatophyta</taxon>
        <taxon>Magnoliopsida</taxon>
        <taxon>eudicotyledons</taxon>
        <taxon>Gunneridae</taxon>
        <taxon>Pentapetalae</taxon>
        <taxon>rosids</taxon>
        <taxon>malvids</taxon>
        <taxon>Myrtales</taxon>
        <taxon>Myrtaceae</taxon>
        <taxon>Myrtoideae</taxon>
        <taxon>Myrteae</taxon>
        <taxon>Australasian group</taxon>
        <taxon>Rhodamnia</taxon>
    </lineage>
</organism>
<dbReference type="GeneID" id="115738554"/>
<dbReference type="InterPro" id="IPR017925">
    <property type="entry name" value="DHFR_CS"/>
</dbReference>
<evidence type="ECO:0000259" key="7">
    <source>
        <dbReference type="PROSITE" id="PS51330"/>
    </source>
</evidence>
<sequence length="614" mass="68793">MSSCCFICNPCNSLKRPPWENDLPSNEARVASQTQTVVFASRASSFSFTKTGAAYSTSHPSLVVPIASIVMVLLSSHKVGFYVTSLVLRSSTWFGIRSAVAKRESSCWQYSVMASKIDGGGDANVRDASKRSYQVVVAATRDMGIGKDGKLPWKLPSDLKFFKELTSTTSDPRKKNAVLMGSRTWESIPLQFQPLSGRLNVILTRSGRVETELSEDVVLCGSRASALELLASSRYCSAIENVFVIGGGQLLREALNAPDCVAIHITEIEDHVDCDTFIPSIDLSVFRPWCASPPMVENDIRHSFVTYVRMRDSQLEHPASGTTTNFCDASNFRSFDFLPKLILDRHEEYVYLNLIQEIISSGKHKTDRSGTGILSKFGCQMRFNLRKSFPLFTTRKELLWGEIVEELLWSVSGSAGAKVPPEMIVHTWGGREHLKSLTYREEDDSEAMFKFQHRQLCARFECEHAEYKGQGLDKLLMVIDNINKRLDSALVILSVYDPLDPKVRECPPGYTFAQFYVEKGELSCRICWASADVGHVVPYYIASYALLTCLIAHVCSFLPGDLTAELGEAYVQEAHIKPLQEQLRRHPKPFPILRVNPRKKDIDSFVVSDFELTN</sequence>
<evidence type="ECO:0000256" key="6">
    <source>
        <dbReference type="ARBA" id="ARBA00024992"/>
    </source>
</evidence>
<evidence type="ECO:0000256" key="2">
    <source>
        <dbReference type="ARBA" id="ARBA00022603"/>
    </source>
</evidence>
<keyword evidence="1" id="KW-0554">One-carbon metabolism</keyword>
<keyword evidence="5" id="KW-0560">Oxidoreductase</keyword>
<dbReference type="Pfam" id="PF00186">
    <property type="entry name" value="DHFR_1"/>
    <property type="match status" value="1"/>
</dbReference>
<dbReference type="SUPFAM" id="SSF55831">
    <property type="entry name" value="Thymidylate synthase/dCMP hydroxymethylase"/>
    <property type="match status" value="1"/>
</dbReference>
<dbReference type="CDD" id="cd00209">
    <property type="entry name" value="DHFR"/>
    <property type="match status" value="1"/>
</dbReference>
<reference evidence="9" key="2">
    <citation type="submission" date="2025-08" db="UniProtKB">
        <authorList>
            <consortium name="RefSeq"/>
        </authorList>
    </citation>
    <scope>IDENTIFICATION</scope>
    <source>
        <tissue evidence="9">Leaf</tissue>
    </source>
</reference>
<dbReference type="PANTHER" id="PTHR11548">
    <property type="entry name" value="THYMIDYLATE SYNTHASE 1"/>
    <property type="match status" value="1"/>
</dbReference>
<name>A0ABM3H1U2_9MYRT</name>
<evidence type="ECO:0000256" key="3">
    <source>
        <dbReference type="ARBA" id="ARBA00022679"/>
    </source>
</evidence>
<proteinExistence type="predicted"/>
<dbReference type="Proteomes" id="UP000827889">
    <property type="component" value="Chromosome 2"/>
</dbReference>
<keyword evidence="3" id="KW-0808">Transferase</keyword>
<dbReference type="PROSITE" id="PS00075">
    <property type="entry name" value="DHFR_1"/>
    <property type="match status" value="1"/>
</dbReference>
<accession>A0ABM3H1U2</accession>
<gene>
    <name evidence="9" type="primary">LOC115738554</name>
</gene>
<dbReference type="Pfam" id="PF00303">
    <property type="entry name" value="Thymidylat_synt"/>
    <property type="match status" value="1"/>
</dbReference>
<dbReference type="InterPro" id="IPR023451">
    <property type="entry name" value="Thymidate_synth/dCMP_Mease_dom"/>
</dbReference>
<feature type="domain" description="DHFR" evidence="7">
    <location>
        <begin position="132"/>
        <end position="309"/>
    </location>
</feature>
<dbReference type="RefSeq" id="XP_048130571.1">
    <property type="nucleotide sequence ID" value="XM_048274614.1"/>
</dbReference>
<dbReference type="SUPFAM" id="SSF53597">
    <property type="entry name" value="Dihydrofolate reductase-like"/>
    <property type="match status" value="1"/>
</dbReference>
<dbReference type="CDD" id="cd00351">
    <property type="entry name" value="TS_Pyrimidine_HMase"/>
    <property type="match status" value="1"/>
</dbReference>
<keyword evidence="2" id="KW-0489">Methyltransferase</keyword>
<dbReference type="InterPro" id="IPR045097">
    <property type="entry name" value="Thymidate_synth/dCMP_Mease"/>
</dbReference>
<evidence type="ECO:0000313" key="9">
    <source>
        <dbReference type="RefSeq" id="XP_048130571.1"/>
    </source>
</evidence>
<dbReference type="InterPro" id="IPR036926">
    <property type="entry name" value="Thymidate_synth/dCMP_Mease_sf"/>
</dbReference>
<dbReference type="PRINTS" id="PR00108">
    <property type="entry name" value="THYMDSNTHASE"/>
</dbReference>
<keyword evidence="4" id="KW-0521">NADP</keyword>
<dbReference type="PANTHER" id="PTHR11548:SF14">
    <property type="entry name" value="BIFUNCTIONAL DIHYDROFOLATE REDUCTASE-THYMIDYLATE SYNTHASE"/>
    <property type="match status" value="1"/>
</dbReference>
<evidence type="ECO:0000256" key="4">
    <source>
        <dbReference type="ARBA" id="ARBA00022857"/>
    </source>
</evidence>
<dbReference type="PROSITE" id="PS51330">
    <property type="entry name" value="DHFR_2"/>
    <property type="match status" value="1"/>
</dbReference>
<protein>
    <submittedName>
        <fullName evidence="9">Bifunctional dihydrofolate reductase-thymidylate synthase isoform X1</fullName>
    </submittedName>
</protein>
<comment type="function">
    <text evidence="6">Bifunctional enzyme. Involved in de novo dTMP biosynthesis. Key enzyme in folate metabolism. Can play two different roles depending on the source of dihydrofolate: de novo synthesis of tetrahydrofolate or recycling of the dihydrofolate released as one of the end products of the TS catalyzed reaction. Catalyzes an essential reaction for de novo glycine and purine synthesis, DNA precursor synthesis, and for the conversion of dUMP to dTMP.</text>
</comment>
<dbReference type="InterPro" id="IPR001796">
    <property type="entry name" value="DHFR_dom"/>
</dbReference>
<dbReference type="Gene3D" id="3.40.430.10">
    <property type="entry name" value="Dihydrofolate Reductase, subunit A"/>
    <property type="match status" value="1"/>
</dbReference>
<dbReference type="InterPro" id="IPR000398">
    <property type="entry name" value="Thymidylate_synthase"/>
</dbReference>
<dbReference type="NCBIfam" id="TIGR03284">
    <property type="entry name" value="thym_sym"/>
    <property type="match status" value="1"/>
</dbReference>
<evidence type="ECO:0000313" key="8">
    <source>
        <dbReference type="Proteomes" id="UP000827889"/>
    </source>
</evidence>
<reference evidence="8" key="1">
    <citation type="submission" date="2025-05" db="UniProtKB">
        <authorList>
            <consortium name="RefSeq"/>
        </authorList>
    </citation>
    <scope>NUCLEOTIDE SEQUENCE [LARGE SCALE GENOMIC DNA]</scope>
</reference>
<evidence type="ECO:0000256" key="5">
    <source>
        <dbReference type="ARBA" id="ARBA00023002"/>
    </source>
</evidence>
<dbReference type="Gene3D" id="3.30.572.10">
    <property type="entry name" value="Thymidylate synthase/dCMP hydroxymethylase domain"/>
    <property type="match status" value="1"/>
</dbReference>